<dbReference type="Proteomes" id="UP000179284">
    <property type="component" value="Chromosome I"/>
</dbReference>
<keyword evidence="4" id="KW-1185">Reference proteome</keyword>
<evidence type="ECO:0000313" key="4">
    <source>
        <dbReference type="Proteomes" id="UP000179284"/>
    </source>
</evidence>
<dbReference type="KEGG" id="bhu:bhn_I0510"/>
<sequence length="410" mass="45075">MKRKLMAAMAVISTITIMVSGCGLKNNDVQTANEYVGDEASNEDSAEDDAASVSSIVVMEGLAEPTFEESSASASTSTVDKQAAADEDQTVMVFFGDSQMASGRGDGTDIPSLVSQRVPHSVVYNLGIGGTTAALEASSSSVDPATMNSDSFIGMAYAYSGQADRNAVLASHPEVLETMNKIDPAKVDYYVIEYGANDFFSGNPIDYTQYDGDNRIHAYYDAMCAGIDILKKMSPDAKIIIMTPFYGIYKDTNDAFIGDTYVVSNGYGTLADYAKKAKNVSEDEGCIDFDGMFREHSDLYLDTAEQYLIDGVHLTLTGRQIFARLLAHIPNFYEGYEPYAYLERDNIEIANFDPDEYFRFRHDLMQQYYPEAWAKMQNGEYLLAPPVTQEEIDASSVEAANESAQEQQQQ</sequence>
<dbReference type="RefSeq" id="WP_071175313.1">
    <property type="nucleotide sequence ID" value="NZ_CP017831.1"/>
</dbReference>
<dbReference type="SUPFAM" id="SSF52266">
    <property type="entry name" value="SGNH hydrolase"/>
    <property type="match status" value="1"/>
</dbReference>
<keyword evidence="1" id="KW-0732">Signal</keyword>
<dbReference type="Pfam" id="PF13472">
    <property type="entry name" value="Lipase_GDSL_2"/>
    <property type="match status" value="1"/>
</dbReference>
<reference evidence="4" key="1">
    <citation type="submission" date="2016-10" db="EMBL/GenBank/DDBJ databases">
        <title>The complete genome sequence of the rumen bacterium Butyrivibrio hungatei MB2003.</title>
        <authorList>
            <person name="Palevich N."/>
            <person name="Kelly W.J."/>
            <person name="Leahy S.C."/>
            <person name="Altermann E."/>
            <person name="Rakonjac J."/>
            <person name="Attwood G.T."/>
        </authorList>
    </citation>
    <scope>NUCLEOTIDE SEQUENCE [LARGE SCALE GENOMIC DNA]</scope>
    <source>
        <strain evidence="4">MB2003</strain>
    </source>
</reference>
<dbReference type="AlphaFoldDB" id="A0A1D9NZF0"/>
<dbReference type="PROSITE" id="PS51257">
    <property type="entry name" value="PROKAR_LIPOPROTEIN"/>
    <property type="match status" value="1"/>
</dbReference>
<dbReference type="OrthoDB" id="2047299at2"/>
<protein>
    <submittedName>
        <fullName evidence="3">GDSL-like lipase/acylhydrolase</fullName>
    </submittedName>
</protein>
<evidence type="ECO:0000259" key="2">
    <source>
        <dbReference type="Pfam" id="PF13472"/>
    </source>
</evidence>
<feature type="domain" description="SGNH hydrolase-type esterase" evidence="2">
    <location>
        <begin position="94"/>
        <end position="320"/>
    </location>
</feature>
<feature type="signal peptide" evidence="1">
    <location>
        <begin position="1"/>
        <end position="20"/>
    </location>
</feature>
<gene>
    <name evidence="3" type="ORF">bhn_I0510</name>
</gene>
<proteinExistence type="predicted"/>
<evidence type="ECO:0000256" key="1">
    <source>
        <dbReference type="SAM" id="SignalP"/>
    </source>
</evidence>
<feature type="chain" id="PRO_5038835439" evidence="1">
    <location>
        <begin position="21"/>
        <end position="410"/>
    </location>
</feature>
<accession>A0A1D9NZF0</accession>
<name>A0A1D9NZF0_9FIRM</name>
<evidence type="ECO:0000313" key="3">
    <source>
        <dbReference type="EMBL" id="AOZ95544.1"/>
    </source>
</evidence>
<dbReference type="InterPro" id="IPR013830">
    <property type="entry name" value="SGNH_hydro"/>
</dbReference>
<dbReference type="EMBL" id="CP017831">
    <property type="protein sequence ID" value="AOZ95544.1"/>
    <property type="molecule type" value="Genomic_DNA"/>
</dbReference>
<dbReference type="CDD" id="cd00229">
    <property type="entry name" value="SGNH_hydrolase"/>
    <property type="match status" value="1"/>
</dbReference>
<organism evidence="3 4">
    <name type="scientific">Butyrivibrio hungatei</name>
    <dbReference type="NCBI Taxonomy" id="185008"/>
    <lineage>
        <taxon>Bacteria</taxon>
        <taxon>Bacillati</taxon>
        <taxon>Bacillota</taxon>
        <taxon>Clostridia</taxon>
        <taxon>Lachnospirales</taxon>
        <taxon>Lachnospiraceae</taxon>
        <taxon>Butyrivibrio</taxon>
    </lineage>
</organism>
<dbReference type="InterPro" id="IPR036514">
    <property type="entry name" value="SGNH_hydro_sf"/>
</dbReference>
<dbReference type="Gene3D" id="3.40.50.1110">
    <property type="entry name" value="SGNH hydrolase"/>
    <property type="match status" value="1"/>
</dbReference>